<protein>
    <recommendedName>
        <fullName evidence="2">thioredoxin-dependent peroxiredoxin</fullName>
        <ecNumber evidence="2">1.11.1.24</ecNumber>
    </recommendedName>
    <alternativeName>
        <fullName evidence="8">Thioredoxin peroxidase</fullName>
    </alternativeName>
</protein>
<evidence type="ECO:0000256" key="3">
    <source>
        <dbReference type="ARBA" id="ARBA00022559"/>
    </source>
</evidence>
<dbReference type="InterPro" id="IPR013766">
    <property type="entry name" value="Thioredoxin_domain"/>
</dbReference>
<comment type="similarity">
    <text evidence="9">Belongs to the peroxiredoxin family. BCP/PrxQ subfamily.</text>
</comment>
<dbReference type="SUPFAM" id="SSF52833">
    <property type="entry name" value="Thioredoxin-like"/>
    <property type="match status" value="1"/>
</dbReference>
<evidence type="ECO:0000256" key="7">
    <source>
        <dbReference type="ARBA" id="ARBA00023284"/>
    </source>
</evidence>
<comment type="subunit">
    <text evidence="1">Monomer.</text>
</comment>
<evidence type="ECO:0000313" key="15">
    <source>
        <dbReference type="EMBL" id="CAB5018881.1"/>
    </source>
</evidence>
<evidence type="ECO:0000256" key="10">
    <source>
        <dbReference type="ARBA" id="ARBA00049091"/>
    </source>
</evidence>
<evidence type="ECO:0000256" key="8">
    <source>
        <dbReference type="ARBA" id="ARBA00032824"/>
    </source>
</evidence>
<gene>
    <name evidence="12" type="ORF">UFOPK2683_01531</name>
    <name evidence="13" type="ORF">UFOPK3605_00235</name>
    <name evidence="14" type="ORF">UFOPK3897_00220</name>
    <name evidence="15" type="ORF">UFOPK4121_00524</name>
</gene>
<dbReference type="InterPro" id="IPR000866">
    <property type="entry name" value="AhpC/TSA"/>
</dbReference>
<keyword evidence="5" id="KW-0560">Oxidoreductase</keyword>
<dbReference type="Pfam" id="PF00578">
    <property type="entry name" value="AhpC-TSA"/>
    <property type="match status" value="1"/>
</dbReference>
<evidence type="ECO:0000313" key="12">
    <source>
        <dbReference type="EMBL" id="CAB4735090.1"/>
    </source>
</evidence>
<dbReference type="NCBIfam" id="NF006960">
    <property type="entry name" value="PRK09437.1"/>
    <property type="match status" value="1"/>
</dbReference>
<dbReference type="EMBL" id="CAFBPQ010000010">
    <property type="protein sequence ID" value="CAB5018881.1"/>
    <property type="molecule type" value="Genomic_DNA"/>
</dbReference>
<proteinExistence type="inferred from homology"/>
<evidence type="ECO:0000256" key="2">
    <source>
        <dbReference type="ARBA" id="ARBA00013017"/>
    </source>
</evidence>
<dbReference type="InterPro" id="IPR050924">
    <property type="entry name" value="Peroxiredoxin_BCP/PrxQ"/>
</dbReference>
<sequence>MAKLEVGAKAPAFHLMNQRSKKIRLSDSEGKRTVVYFYPKADTPGCTTQACELNSALLALKKLKAVVIGISPDSPERQKAFADKFDLKFPLLSDEDHKVAEKWGVWGEKSLYGRKYFGIVRSAFVLDERGKVLSAFYKISPKDTVAKVTAVLEG</sequence>
<dbReference type="AlphaFoldDB" id="A0A6J7FRT5"/>
<keyword evidence="7" id="KW-0676">Redox-active center</keyword>
<name>A0A6J7FRT5_9ZZZZ</name>
<comment type="catalytic activity">
    <reaction evidence="10">
        <text>a hydroperoxide + [thioredoxin]-dithiol = an alcohol + [thioredoxin]-disulfide + H2O</text>
        <dbReference type="Rhea" id="RHEA:62620"/>
        <dbReference type="Rhea" id="RHEA-COMP:10698"/>
        <dbReference type="Rhea" id="RHEA-COMP:10700"/>
        <dbReference type="ChEBI" id="CHEBI:15377"/>
        <dbReference type="ChEBI" id="CHEBI:29950"/>
        <dbReference type="ChEBI" id="CHEBI:30879"/>
        <dbReference type="ChEBI" id="CHEBI:35924"/>
        <dbReference type="ChEBI" id="CHEBI:50058"/>
        <dbReference type="EC" id="1.11.1.24"/>
    </reaction>
</comment>
<reference evidence="13" key="1">
    <citation type="submission" date="2020-05" db="EMBL/GenBank/DDBJ databases">
        <authorList>
            <person name="Chiriac C."/>
            <person name="Salcher M."/>
            <person name="Ghai R."/>
            <person name="Kavagutti S V."/>
        </authorList>
    </citation>
    <scope>NUCLEOTIDE SEQUENCE</scope>
</reference>
<dbReference type="EMBL" id="CAEZYK010000125">
    <property type="protein sequence ID" value="CAB4735090.1"/>
    <property type="molecule type" value="Genomic_DNA"/>
</dbReference>
<organism evidence="13">
    <name type="scientific">freshwater metagenome</name>
    <dbReference type="NCBI Taxonomy" id="449393"/>
    <lineage>
        <taxon>unclassified sequences</taxon>
        <taxon>metagenomes</taxon>
        <taxon>ecological metagenomes</taxon>
    </lineage>
</organism>
<dbReference type="EMBL" id="CAFBMM010000003">
    <property type="protein sequence ID" value="CAB4896554.1"/>
    <property type="molecule type" value="Genomic_DNA"/>
</dbReference>
<dbReference type="GO" id="GO:0045454">
    <property type="term" value="P:cell redox homeostasis"/>
    <property type="evidence" value="ECO:0007669"/>
    <property type="project" value="TreeGrafter"/>
</dbReference>
<evidence type="ECO:0000313" key="14">
    <source>
        <dbReference type="EMBL" id="CAB4969139.1"/>
    </source>
</evidence>
<dbReference type="PANTHER" id="PTHR42801:SF4">
    <property type="entry name" value="AHPC_TSA FAMILY PROTEIN"/>
    <property type="match status" value="1"/>
</dbReference>
<dbReference type="GO" id="GO:0008379">
    <property type="term" value="F:thioredoxin peroxidase activity"/>
    <property type="evidence" value="ECO:0007669"/>
    <property type="project" value="TreeGrafter"/>
</dbReference>
<evidence type="ECO:0000313" key="13">
    <source>
        <dbReference type="EMBL" id="CAB4896554.1"/>
    </source>
</evidence>
<dbReference type="GO" id="GO:0005737">
    <property type="term" value="C:cytoplasm"/>
    <property type="evidence" value="ECO:0007669"/>
    <property type="project" value="TreeGrafter"/>
</dbReference>
<dbReference type="EC" id="1.11.1.24" evidence="2"/>
<evidence type="ECO:0000256" key="6">
    <source>
        <dbReference type="ARBA" id="ARBA00023157"/>
    </source>
</evidence>
<keyword evidence="3" id="KW-0575">Peroxidase</keyword>
<evidence type="ECO:0000259" key="11">
    <source>
        <dbReference type="PROSITE" id="PS51352"/>
    </source>
</evidence>
<dbReference type="FunFam" id="3.40.30.10:FF:000007">
    <property type="entry name" value="Thioredoxin-dependent thiol peroxidase"/>
    <property type="match status" value="1"/>
</dbReference>
<keyword evidence="4" id="KW-0049">Antioxidant</keyword>
<dbReference type="PIRSF" id="PIRSF000239">
    <property type="entry name" value="AHPC"/>
    <property type="match status" value="1"/>
</dbReference>
<dbReference type="GO" id="GO:0034599">
    <property type="term" value="P:cellular response to oxidative stress"/>
    <property type="evidence" value="ECO:0007669"/>
    <property type="project" value="TreeGrafter"/>
</dbReference>
<evidence type="ECO:0000256" key="9">
    <source>
        <dbReference type="ARBA" id="ARBA00038489"/>
    </source>
</evidence>
<evidence type="ECO:0000256" key="1">
    <source>
        <dbReference type="ARBA" id="ARBA00011245"/>
    </source>
</evidence>
<dbReference type="InterPro" id="IPR036249">
    <property type="entry name" value="Thioredoxin-like_sf"/>
</dbReference>
<dbReference type="EMBL" id="CAFBOF010000002">
    <property type="protein sequence ID" value="CAB4969139.1"/>
    <property type="molecule type" value="Genomic_DNA"/>
</dbReference>
<dbReference type="Gene3D" id="3.40.30.10">
    <property type="entry name" value="Glutaredoxin"/>
    <property type="match status" value="1"/>
</dbReference>
<keyword evidence="6" id="KW-1015">Disulfide bond</keyword>
<evidence type="ECO:0000256" key="5">
    <source>
        <dbReference type="ARBA" id="ARBA00023002"/>
    </source>
</evidence>
<dbReference type="InterPro" id="IPR024706">
    <property type="entry name" value="Peroxiredoxin_AhpC-typ"/>
</dbReference>
<dbReference type="PROSITE" id="PS51352">
    <property type="entry name" value="THIOREDOXIN_2"/>
    <property type="match status" value="1"/>
</dbReference>
<evidence type="ECO:0000256" key="4">
    <source>
        <dbReference type="ARBA" id="ARBA00022862"/>
    </source>
</evidence>
<dbReference type="PANTHER" id="PTHR42801">
    <property type="entry name" value="THIOREDOXIN-DEPENDENT PEROXIDE REDUCTASE"/>
    <property type="match status" value="1"/>
</dbReference>
<dbReference type="CDD" id="cd03017">
    <property type="entry name" value="PRX_BCP"/>
    <property type="match status" value="1"/>
</dbReference>
<feature type="domain" description="Thioredoxin" evidence="11">
    <location>
        <begin position="4"/>
        <end position="154"/>
    </location>
</feature>
<accession>A0A6J7FRT5</accession>